<dbReference type="PANTHER" id="PTHR11276">
    <property type="entry name" value="DNA POLYMERASE TYPE-X FAMILY MEMBER"/>
    <property type="match status" value="1"/>
</dbReference>
<evidence type="ECO:0000256" key="7">
    <source>
        <dbReference type="ARBA" id="ARBA00023239"/>
    </source>
</evidence>
<dbReference type="InterPro" id="IPR029398">
    <property type="entry name" value="PolB_thumb"/>
</dbReference>
<dbReference type="InterPro" id="IPR036420">
    <property type="entry name" value="BRCT_dom_sf"/>
</dbReference>
<dbReference type="AlphaFoldDB" id="A0A4Z1P4X3"/>
<dbReference type="InterPro" id="IPR037160">
    <property type="entry name" value="DNA_Pol_thumb_sf"/>
</dbReference>
<dbReference type="Pfam" id="PF14792">
    <property type="entry name" value="DNA_pol_B_palm"/>
    <property type="match status" value="1"/>
</dbReference>
<dbReference type="PRINTS" id="PR00869">
    <property type="entry name" value="DNAPOLX"/>
</dbReference>
<comment type="catalytic activity">
    <reaction evidence="8 9">
        <text>DNA(n) + a 2'-deoxyribonucleoside 5'-triphosphate = DNA(n+1) + diphosphate</text>
        <dbReference type="Rhea" id="RHEA:22508"/>
        <dbReference type="Rhea" id="RHEA-COMP:17339"/>
        <dbReference type="Rhea" id="RHEA-COMP:17340"/>
        <dbReference type="ChEBI" id="CHEBI:33019"/>
        <dbReference type="ChEBI" id="CHEBI:61560"/>
        <dbReference type="ChEBI" id="CHEBI:173112"/>
        <dbReference type="EC" id="2.7.7.7"/>
    </reaction>
</comment>
<comment type="function">
    <text evidence="9">DNA polymerase that functions in several pathways of DNA repair. Involved in base excision repair (BER) responsible for repair of lesions that give rise to abasic (AP) sites in DNA. Also contributes to DNA double-strand break repair by non-homologous end joining and homologous recombination. Has both template-dependent and template-independent (terminal transferase) DNA polymerase activities. Has also a 5'-deoxyribose-5-phosphate lyase (dRP lyase) activity.</text>
</comment>
<comment type="subcellular location">
    <subcellularLocation>
        <location evidence="9">Nucleus</location>
    </subcellularLocation>
</comment>
<keyword evidence="5 9" id="KW-0239">DNA-directed DNA polymerase</keyword>
<dbReference type="InterPro" id="IPR027421">
    <property type="entry name" value="DNA_pol_lamdba_lyase_dom_sf"/>
</dbReference>
<dbReference type="STRING" id="86259.A0A4Z1P4X3"/>
<evidence type="ECO:0000256" key="10">
    <source>
        <dbReference type="SAM" id="MobiDB-lite"/>
    </source>
</evidence>
<dbReference type="EC" id="2.7.7.7" evidence="9"/>
<accession>A0A4Z1P4X3</accession>
<feature type="compositionally biased region" description="Polar residues" evidence="10">
    <location>
        <begin position="270"/>
        <end position="282"/>
    </location>
</feature>
<dbReference type="Pfam" id="PF14716">
    <property type="entry name" value="HHH_8"/>
    <property type="match status" value="1"/>
</dbReference>
<dbReference type="GO" id="GO:0006303">
    <property type="term" value="P:double-strand break repair via nonhomologous end joining"/>
    <property type="evidence" value="ECO:0007669"/>
    <property type="project" value="TreeGrafter"/>
</dbReference>
<comment type="similarity">
    <text evidence="9">Belongs to the DNA polymerase type-X family.</text>
</comment>
<keyword evidence="7" id="KW-0456">Lyase</keyword>
<dbReference type="InterPro" id="IPR002008">
    <property type="entry name" value="DNA_pol_X_beta-like"/>
</dbReference>
<dbReference type="Pfam" id="PF14791">
    <property type="entry name" value="DNA_pol_B_thumb"/>
    <property type="match status" value="1"/>
</dbReference>
<protein>
    <recommendedName>
        <fullName evidence="9">DNA polymerase</fullName>
        <ecNumber evidence="9">2.7.7.7</ecNumber>
    </recommendedName>
</protein>
<dbReference type="InterPro" id="IPR043519">
    <property type="entry name" value="NT_sf"/>
</dbReference>
<evidence type="ECO:0000256" key="2">
    <source>
        <dbReference type="ARBA" id="ARBA00022679"/>
    </source>
</evidence>
<organism evidence="12 13">
    <name type="scientific">Venturia nashicola</name>
    <dbReference type="NCBI Taxonomy" id="86259"/>
    <lineage>
        <taxon>Eukaryota</taxon>
        <taxon>Fungi</taxon>
        <taxon>Dikarya</taxon>
        <taxon>Ascomycota</taxon>
        <taxon>Pezizomycotina</taxon>
        <taxon>Dothideomycetes</taxon>
        <taxon>Pleosporomycetidae</taxon>
        <taxon>Venturiales</taxon>
        <taxon>Venturiaceae</taxon>
        <taxon>Venturia</taxon>
    </lineage>
</organism>
<dbReference type="FunFam" id="1.10.150.110:FF:000005">
    <property type="entry name" value="DNA polymerase POL4"/>
    <property type="match status" value="1"/>
</dbReference>
<evidence type="ECO:0000256" key="4">
    <source>
        <dbReference type="ARBA" id="ARBA00022763"/>
    </source>
</evidence>
<dbReference type="SMART" id="SM00483">
    <property type="entry name" value="POLXc"/>
    <property type="match status" value="1"/>
</dbReference>
<evidence type="ECO:0000256" key="6">
    <source>
        <dbReference type="ARBA" id="ARBA00023204"/>
    </source>
</evidence>
<dbReference type="InterPro" id="IPR002054">
    <property type="entry name" value="DNA-dir_DNA_pol_X"/>
</dbReference>
<evidence type="ECO:0000256" key="1">
    <source>
        <dbReference type="ARBA" id="ARBA00001936"/>
    </source>
</evidence>
<gene>
    <name evidence="12" type="ORF">E6O75_ATG08513</name>
</gene>
<feature type="region of interest" description="Disordered" evidence="10">
    <location>
        <begin position="93"/>
        <end position="163"/>
    </location>
</feature>
<comment type="cofactor">
    <cofactor evidence="1">
        <name>Mn(2+)</name>
        <dbReference type="ChEBI" id="CHEBI:29035"/>
    </cofactor>
</comment>
<feature type="compositionally biased region" description="Polar residues" evidence="10">
    <location>
        <begin position="219"/>
        <end position="230"/>
    </location>
</feature>
<keyword evidence="6 9" id="KW-0234">DNA repair</keyword>
<dbReference type="Pfam" id="PF10391">
    <property type="entry name" value="DNA_pol_lambd_f"/>
    <property type="match status" value="1"/>
</dbReference>
<evidence type="ECO:0000259" key="11">
    <source>
        <dbReference type="PROSITE" id="PS50172"/>
    </source>
</evidence>
<dbReference type="InterPro" id="IPR018944">
    <property type="entry name" value="DNA_pol_lambd_fingers_domain"/>
</dbReference>
<evidence type="ECO:0000256" key="5">
    <source>
        <dbReference type="ARBA" id="ARBA00022932"/>
    </source>
</evidence>
<dbReference type="EMBL" id="SNSC02000021">
    <property type="protein sequence ID" value="TID15260.1"/>
    <property type="molecule type" value="Genomic_DNA"/>
</dbReference>
<feature type="compositionally biased region" description="Polar residues" evidence="10">
    <location>
        <begin position="1"/>
        <end position="14"/>
    </location>
</feature>
<dbReference type="SUPFAM" id="SSF52113">
    <property type="entry name" value="BRCT domain"/>
    <property type="match status" value="1"/>
</dbReference>
<reference evidence="12 13" key="1">
    <citation type="submission" date="2019-04" db="EMBL/GenBank/DDBJ databases">
        <title>High contiguity whole genome sequence and gene annotation resource for two Venturia nashicola isolates.</title>
        <authorList>
            <person name="Prokchorchik M."/>
            <person name="Won K."/>
            <person name="Lee Y."/>
            <person name="Choi E.D."/>
            <person name="Segonzac C."/>
            <person name="Sohn K.H."/>
        </authorList>
    </citation>
    <scope>NUCLEOTIDE SEQUENCE [LARGE SCALE GENOMIC DNA]</scope>
    <source>
        <strain evidence="12 13">PRI2</strain>
    </source>
</reference>
<comment type="caution">
    <text evidence="12">The sequence shown here is derived from an EMBL/GenBank/DDBJ whole genome shotgun (WGS) entry which is preliminary data.</text>
</comment>
<dbReference type="GO" id="GO:0046872">
    <property type="term" value="F:metal ion binding"/>
    <property type="evidence" value="ECO:0007669"/>
    <property type="project" value="UniProtKB-UniRule"/>
</dbReference>
<feature type="region of interest" description="Disordered" evidence="10">
    <location>
        <begin position="1"/>
        <end position="21"/>
    </location>
</feature>
<feature type="region of interest" description="Disordered" evidence="10">
    <location>
        <begin position="197"/>
        <end position="232"/>
    </location>
</feature>
<dbReference type="PRINTS" id="PR00870">
    <property type="entry name" value="DNAPOLXBETA"/>
</dbReference>
<dbReference type="Proteomes" id="UP000298493">
    <property type="component" value="Unassembled WGS sequence"/>
</dbReference>
<dbReference type="Gene3D" id="1.10.150.20">
    <property type="entry name" value="5' to 3' exonuclease, C-terminal subdomain"/>
    <property type="match status" value="1"/>
</dbReference>
<dbReference type="SUPFAM" id="SSF81585">
    <property type="entry name" value="PsbU/PolX domain-like"/>
    <property type="match status" value="1"/>
</dbReference>
<dbReference type="SUPFAM" id="SSF81301">
    <property type="entry name" value="Nucleotidyltransferase"/>
    <property type="match status" value="1"/>
</dbReference>
<evidence type="ECO:0000313" key="12">
    <source>
        <dbReference type="EMBL" id="TID15260.1"/>
    </source>
</evidence>
<evidence type="ECO:0000256" key="8">
    <source>
        <dbReference type="ARBA" id="ARBA00049244"/>
    </source>
</evidence>
<keyword evidence="13" id="KW-1185">Reference proteome</keyword>
<dbReference type="InterPro" id="IPR028207">
    <property type="entry name" value="DNA_pol_B_palm_palm"/>
</dbReference>
<evidence type="ECO:0000256" key="3">
    <source>
        <dbReference type="ARBA" id="ARBA00022695"/>
    </source>
</evidence>
<evidence type="ECO:0000256" key="9">
    <source>
        <dbReference type="RuleBase" id="RU366014"/>
    </source>
</evidence>
<keyword evidence="9" id="KW-0539">Nucleus</keyword>
<proteinExistence type="inferred from homology"/>
<dbReference type="Gene3D" id="3.30.460.10">
    <property type="entry name" value="Beta Polymerase, domain 2"/>
    <property type="match status" value="1"/>
</dbReference>
<dbReference type="CDD" id="cd00141">
    <property type="entry name" value="NT_POLXc"/>
    <property type="match status" value="1"/>
</dbReference>
<dbReference type="GO" id="GO:0005634">
    <property type="term" value="C:nucleus"/>
    <property type="evidence" value="ECO:0007669"/>
    <property type="project" value="UniProtKB-SubCell"/>
</dbReference>
<name>A0A4Z1P4X3_9PEZI</name>
<dbReference type="GO" id="GO:0016829">
    <property type="term" value="F:lyase activity"/>
    <property type="evidence" value="ECO:0007669"/>
    <property type="project" value="UniProtKB-KW"/>
</dbReference>
<dbReference type="Gene3D" id="1.10.150.110">
    <property type="entry name" value="DNA polymerase beta, N-terminal domain-like"/>
    <property type="match status" value="1"/>
</dbReference>
<dbReference type="PROSITE" id="PS50172">
    <property type="entry name" value="BRCT"/>
    <property type="match status" value="1"/>
</dbReference>
<feature type="region of interest" description="Disordered" evidence="10">
    <location>
        <begin position="250"/>
        <end position="282"/>
    </location>
</feature>
<evidence type="ECO:0000313" key="13">
    <source>
        <dbReference type="Proteomes" id="UP000298493"/>
    </source>
</evidence>
<dbReference type="GO" id="GO:0003887">
    <property type="term" value="F:DNA-directed DNA polymerase activity"/>
    <property type="evidence" value="ECO:0007669"/>
    <property type="project" value="UniProtKB-UniRule"/>
</dbReference>
<dbReference type="InterPro" id="IPR022312">
    <property type="entry name" value="DNA_pol_X"/>
</dbReference>
<feature type="domain" description="BRCT" evidence="11">
    <location>
        <begin position="161"/>
        <end position="194"/>
    </location>
</feature>
<dbReference type="GO" id="GO:0003677">
    <property type="term" value="F:DNA binding"/>
    <property type="evidence" value="ECO:0007669"/>
    <property type="project" value="UniProtKB-UniRule"/>
</dbReference>
<keyword evidence="3 9" id="KW-0548">Nucleotidyltransferase</keyword>
<keyword evidence="4 9" id="KW-0227">DNA damage</keyword>
<keyword evidence="2 9" id="KW-0808">Transferase</keyword>
<dbReference type="PANTHER" id="PTHR11276:SF29">
    <property type="entry name" value="DNA POLYMERASE TYPE-X FAMILY PROTEIN POL4"/>
    <property type="match status" value="1"/>
</dbReference>
<dbReference type="InterPro" id="IPR001357">
    <property type="entry name" value="BRCT_dom"/>
</dbReference>
<sequence>MTSSPAPSSPTLRGSSPPVEELDFSHFPPIFVLPAHLSTDDLHDTEDQLQDHGAVVTYDINEAKIVIGKVGTKKRAQFELRSRGLWTEEAGSVALKSSESEGAEPQMKKPRISTSMKESKAIPTPTGDSSTESETEPQESGTSGTANGPSKKRTRPCTPPRQIGLTNNVKVVKLQWLEDSFAQKKVLDIQRYIVYEGNPVKSPPGSGGSSRRQMPVPVASTTRYPKSQRNLADKPHFPTILERARGDAGRASQVAHYSPVAHGARRFGNSGASLQSTQKNTHQNPARLLEMTTSEYDGSDSDMPQPPEWVRKKLRYSCQRSTPANPPNESFIEILKQIRFARLLVGDEIGVRAYSTFIAAVAAYPYAINNPREILRLPGCDVKLANLWIEWKNFGHVKEAEASENDEEMKGLKIFYDIWGVGATTARAFYKDKGWRDTDDVIEYGWKDLNRVQQIGLKYYDEFKLGIPRAEVESIAAKVREHAVKVRDEGIELMVVGGYRRGKAESGDVDMIVSHRDIEKTAGLVSEIVASLETEGWITHTLTLSLTSTERGQSTLPFKSVGVASHGVGFDTLDKALVVWQDPVWPNMEVDLAKDPQARNPNVHRRVDIIISPWRTVGCAITGWSGGTTFQRDLRRFARATKGWKFDSSGVRDRSTGEVVNLEGPDGVSGDMIAAERAVFEGMGLVYRPPTERCTG</sequence>
<dbReference type="InterPro" id="IPR010996">
    <property type="entry name" value="HHH_MUS81"/>
</dbReference>
<dbReference type="Gene3D" id="3.30.210.10">
    <property type="entry name" value="DNA polymerase, thumb domain"/>
    <property type="match status" value="1"/>
</dbReference>
<dbReference type="FunFam" id="3.30.210.10:FF:000005">
    <property type="entry name" value="DNA polymerase IV"/>
    <property type="match status" value="1"/>
</dbReference>
<dbReference type="SUPFAM" id="SSF47802">
    <property type="entry name" value="DNA polymerase beta, N-terminal domain-like"/>
    <property type="match status" value="1"/>
</dbReference>